<dbReference type="InterPro" id="IPR037079">
    <property type="entry name" value="AF2212/PG0164-like_sf"/>
</dbReference>
<evidence type="ECO:0000313" key="1">
    <source>
        <dbReference type="EMBL" id="MDX8417108.1"/>
    </source>
</evidence>
<accession>A0ABU4WKN1</accession>
<dbReference type="Pfam" id="PF08922">
    <property type="entry name" value="DUF1905"/>
    <property type="match status" value="1"/>
</dbReference>
<gene>
    <name evidence="1" type="ORF">MOZ64_04540</name>
</gene>
<organism evidence="1 2">
    <name type="scientific">Absicoccus intestinalis</name>
    <dbReference type="NCBI Taxonomy" id="2926319"/>
    <lineage>
        <taxon>Bacteria</taxon>
        <taxon>Bacillati</taxon>
        <taxon>Bacillota</taxon>
        <taxon>Erysipelotrichia</taxon>
        <taxon>Erysipelotrichales</taxon>
        <taxon>Erysipelotrichaceae</taxon>
        <taxon>Absicoccus</taxon>
    </lineage>
</organism>
<dbReference type="RefSeq" id="WP_277633608.1">
    <property type="nucleotide sequence ID" value="NZ_JALBUS010000005.1"/>
</dbReference>
<reference evidence="1 2" key="1">
    <citation type="submission" date="2022-03" db="EMBL/GenBank/DDBJ databases">
        <title>Novel taxa within the pig intestine.</title>
        <authorList>
            <person name="Wylensek D."/>
            <person name="Bishof K."/>
            <person name="Afrizal A."/>
            <person name="Clavel T."/>
        </authorList>
    </citation>
    <scope>NUCLEOTIDE SEQUENCE [LARGE SCALE GENOMIC DNA]</scope>
    <source>
        <strain evidence="1 2">Cla-KB-P134</strain>
    </source>
</reference>
<dbReference type="EMBL" id="JALBUS010000005">
    <property type="protein sequence ID" value="MDX8417108.1"/>
    <property type="molecule type" value="Genomic_DNA"/>
</dbReference>
<proteinExistence type="predicted"/>
<dbReference type="Gene3D" id="2.40.30.100">
    <property type="entry name" value="AF2212/PG0164-like"/>
    <property type="match status" value="1"/>
</dbReference>
<dbReference type="InterPro" id="IPR015018">
    <property type="entry name" value="DUF1905"/>
</dbReference>
<dbReference type="SUPFAM" id="SSF141694">
    <property type="entry name" value="AF2212/PG0164-like"/>
    <property type="match status" value="1"/>
</dbReference>
<name>A0ABU4WKN1_9FIRM</name>
<evidence type="ECO:0000313" key="2">
    <source>
        <dbReference type="Proteomes" id="UP001285244"/>
    </source>
</evidence>
<comment type="caution">
    <text evidence="1">The sequence shown here is derived from an EMBL/GenBank/DDBJ whole genome shotgun (WGS) entry which is preliminary data.</text>
</comment>
<sequence>MKEKYEFDAIIEPVKEKGGAYVRVPIDLRSEFGKGRIKVHATFNGVAYNGSVVNMGIKNEDGSICYIIGVRKDIQKQMGKGIGDRIHVALIPIV</sequence>
<keyword evidence="2" id="KW-1185">Reference proteome</keyword>
<dbReference type="Proteomes" id="UP001285244">
    <property type="component" value="Unassembled WGS sequence"/>
</dbReference>
<protein>
    <submittedName>
        <fullName evidence="1">DUF1905 domain-containing protein</fullName>
    </submittedName>
</protein>